<protein>
    <recommendedName>
        <fullName evidence="2">Eukaryotic translation initiation factor 4E</fullName>
    </recommendedName>
</protein>
<accession>A0A6C0KWB8</accession>
<dbReference type="GO" id="GO:0003743">
    <property type="term" value="F:translation initiation factor activity"/>
    <property type="evidence" value="ECO:0007669"/>
    <property type="project" value="InterPro"/>
</dbReference>
<dbReference type="Pfam" id="PF01652">
    <property type="entry name" value="IF4E"/>
    <property type="match status" value="1"/>
</dbReference>
<reference evidence="1" key="1">
    <citation type="journal article" date="2020" name="Nature">
        <title>Giant virus diversity and host interactions through global metagenomics.</title>
        <authorList>
            <person name="Schulz F."/>
            <person name="Roux S."/>
            <person name="Paez-Espino D."/>
            <person name="Jungbluth S."/>
            <person name="Walsh D.A."/>
            <person name="Denef V.J."/>
            <person name="McMahon K.D."/>
            <person name="Konstantinidis K.T."/>
            <person name="Eloe-Fadrosh E.A."/>
            <person name="Kyrpides N.C."/>
            <person name="Woyke T."/>
        </authorList>
    </citation>
    <scope>NUCLEOTIDE SEQUENCE</scope>
    <source>
        <strain evidence="1">GVMAG-S-3300013094-100</strain>
    </source>
</reference>
<evidence type="ECO:0008006" key="2">
    <source>
        <dbReference type="Google" id="ProtNLM"/>
    </source>
</evidence>
<dbReference type="SUPFAM" id="SSF55418">
    <property type="entry name" value="eIF4e-like"/>
    <property type="match status" value="1"/>
</dbReference>
<dbReference type="AlphaFoldDB" id="A0A6C0KWB8"/>
<organism evidence="1">
    <name type="scientific">viral metagenome</name>
    <dbReference type="NCBI Taxonomy" id="1070528"/>
    <lineage>
        <taxon>unclassified sequences</taxon>
        <taxon>metagenomes</taxon>
        <taxon>organismal metagenomes</taxon>
    </lineage>
</organism>
<dbReference type="EMBL" id="MN740976">
    <property type="protein sequence ID" value="QHU20970.1"/>
    <property type="molecule type" value="Genomic_DNA"/>
</dbReference>
<name>A0A6C0KWB8_9ZZZZ</name>
<dbReference type="GO" id="GO:0000340">
    <property type="term" value="F:RNA 7-methylguanosine cap binding"/>
    <property type="evidence" value="ECO:0007669"/>
    <property type="project" value="TreeGrafter"/>
</dbReference>
<dbReference type="InterPro" id="IPR001040">
    <property type="entry name" value="TIF_eIF_4E"/>
</dbReference>
<evidence type="ECO:0000313" key="1">
    <source>
        <dbReference type="EMBL" id="QHU20970.1"/>
    </source>
</evidence>
<proteinExistence type="predicted"/>
<dbReference type="PANTHER" id="PTHR11960">
    <property type="entry name" value="EUKARYOTIC TRANSLATION INITIATION FACTOR 4E RELATED"/>
    <property type="match status" value="1"/>
</dbReference>
<dbReference type="Gene3D" id="3.30.760.10">
    <property type="entry name" value="RNA Cap, Translation Initiation Factor Eif4e"/>
    <property type="match status" value="1"/>
</dbReference>
<dbReference type="InterPro" id="IPR023398">
    <property type="entry name" value="TIF_eIF4e-like"/>
</dbReference>
<dbReference type="GO" id="GO:0016281">
    <property type="term" value="C:eukaryotic translation initiation factor 4F complex"/>
    <property type="evidence" value="ECO:0007669"/>
    <property type="project" value="TreeGrafter"/>
</dbReference>
<sequence length="170" mass="20058">MGEAAEEEEYIFNNLWTLYFHDPYDEEWVSSSYKIQTVITTPQDWLQINLSYIDLWSKGMFFLMREDIQPLWEDPLNKNGGCFSYKVNKPDVAKYWLELGAKLMTDSITKDVAHIDKVCGVSVIPKRNYCIIRIWISNSEFNNIELYNVDIPPYTVVMYKKHGDNTDFDK</sequence>